<keyword evidence="1 4" id="KW-0378">Hydrolase</keyword>
<dbReference type="SUPFAM" id="SSF52151">
    <property type="entry name" value="FabD/lysophospholipase-like"/>
    <property type="match status" value="1"/>
</dbReference>
<dbReference type="InterPro" id="IPR002641">
    <property type="entry name" value="PNPLA_dom"/>
</dbReference>
<sequence>MLNLKNEDCFMKKYILLLLVFFSGLTVFSQRKDRPKIGLVLSGGGAKGFAHIGVLKVIEEAGIKIDYIGGTSMGAVVGGLYAAGYNAAQLDSIFKVTNFDELLSDYIPRETKNFYEKRNDDVYALVLPFNSYKIGIPDALSKGLYNFNLLSRITRNVRHVRDFNELPIPFLCIGSDIETGEQVVLNKGNLARAMIASSAFPSLFSPVEYQDRFLVDGGVMNNYPIDEVRKLGADIIIGVDVQNDLLDRKALNDATKILVQITNLHSVDKMKENILKTDIYIRPDIRNYGVMSFDSGQDILSKGEEAAFSVFERLKQLGVNSGNYKKSKLKNQLDSLQIEEINCNKLKNYTKDYVYGKLRFKPGTKISYDQLQKGINNLNATENFSAIDYSFEKNNDKDDLNLVLKENPTDTYLKFGLHYDGLYKSAVLVNLTHKKNFFKNDVASLDVILGDNFRYNFDYYVENGYNISLGFKSYLNTFNRNIEGQITNFNFDDLGINSLNVDLFDLTNQVYLQTMFARRFLIGAGVEHKYLSINSRTLGTIDPVIDKSNYLSVFGRLDFDSMDDKFFPRKGWSFSGDIHSYLFSSDYTKEFTPFSIAKANFGIAIPLFKSLAFKIQTEAGFAIGNKSVSFFNFILGGYGYNVENNFSHFYGYDFLSLGGNSYVKSTLTLDCEIFKNNHINFTANYANIGEDIFETVDWVSIPKISGYALGYGLETAIGPIEIKRSWSPETNSGYTWFSVGFPF</sequence>
<accession>A0ABQ1HCX0</accession>
<dbReference type="PANTHER" id="PTHR14226">
    <property type="entry name" value="NEUROPATHY TARGET ESTERASE/SWISS CHEESE D.MELANOGASTER"/>
    <property type="match status" value="1"/>
</dbReference>
<dbReference type="PROSITE" id="PS51635">
    <property type="entry name" value="PNPLA"/>
    <property type="match status" value="1"/>
</dbReference>
<feature type="active site" description="Proton acceptor" evidence="4">
    <location>
        <position position="216"/>
    </location>
</feature>
<keyword evidence="2 4" id="KW-0442">Lipid degradation</keyword>
<evidence type="ECO:0000313" key="6">
    <source>
        <dbReference type="EMBL" id="GGA69886.1"/>
    </source>
</evidence>
<dbReference type="Gene3D" id="3.10.20.310">
    <property type="entry name" value="membrane protein fhac"/>
    <property type="match status" value="1"/>
</dbReference>
<protein>
    <submittedName>
        <fullName evidence="6">Patatin</fullName>
    </submittedName>
</protein>
<name>A0ABQ1HCX0_9FLAO</name>
<evidence type="ECO:0000259" key="5">
    <source>
        <dbReference type="PROSITE" id="PS51635"/>
    </source>
</evidence>
<comment type="caution">
    <text evidence="6">The sequence shown here is derived from an EMBL/GenBank/DDBJ whole genome shotgun (WGS) entry which is preliminary data.</text>
</comment>
<reference evidence="7" key="1">
    <citation type="journal article" date="2019" name="Int. J. Syst. Evol. Microbiol.">
        <title>The Global Catalogue of Microorganisms (GCM) 10K type strain sequencing project: providing services to taxonomists for standard genome sequencing and annotation.</title>
        <authorList>
            <consortium name="The Broad Institute Genomics Platform"/>
            <consortium name="The Broad Institute Genome Sequencing Center for Infectious Disease"/>
            <person name="Wu L."/>
            <person name="Ma J."/>
        </authorList>
    </citation>
    <scope>NUCLEOTIDE SEQUENCE [LARGE SCALE GENOMIC DNA]</scope>
    <source>
        <strain evidence="7">CGMCC 1.12811</strain>
    </source>
</reference>
<feature type="short sequence motif" description="DGA/G" evidence="4">
    <location>
        <begin position="216"/>
        <end position="218"/>
    </location>
</feature>
<dbReference type="InterPro" id="IPR050301">
    <property type="entry name" value="NTE"/>
</dbReference>
<dbReference type="Pfam" id="PF19143">
    <property type="entry name" value="Omp85_2"/>
    <property type="match status" value="1"/>
</dbReference>
<evidence type="ECO:0000256" key="2">
    <source>
        <dbReference type="ARBA" id="ARBA00022963"/>
    </source>
</evidence>
<dbReference type="InterPro" id="IPR016035">
    <property type="entry name" value="Acyl_Trfase/lysoPLipase"/>
</dbReference>
<dbReference type="InterPro" id="IPR043864">
    <property type="entry name" value="Omp85-like_dom"/>
</dbReference>
<dbReference type="PANTHER" id="PTHR14226:SF29">
    <property type="entry name" value="NEUROPATHY TARGET ESTERASE SWS"/>
    <property type="match status" value="1"/>
</dbReference>
<dbReference type="CDD" id="cd07205">
    <property type="entry name" value="Pat_PNPLA6_PNPLA7_NTE1_like"/>
    <property type="match status" value="1"/>
</dbReference>
<evidence type="ECO:0000313" key="7">
    <source>
        <dbReference type="Proteomes" id="UP000658793"/>
    </source>
</evidence>
<feature type="active site" description="Nucleophile" evidence="4">
    <location>
        <position position="72"/>
    </location>
</feature>
<feature type="short sequence motif" description="GXSXG" evidence="4">
    <location>
        <begin position="70"/>
        <end position="74"/>
    </location>
</feature>
<dbReference type="Pfam" id="PF01734">
    <property type="entry name" value="Patatin"/>
    <property type="match status" value="1"/>
</dbReference>
<gene>
    <name evidence="6" type="ORF">GCM10008015_08310</name>
</gene>
<feature type="short sequence motif" description="GXGXXG" evidence="4">
    <location>
        <begin position="43"/>
        <end position="48"/>
    </location>
</feature>
<keyword evidence="7" id="KW-1185">Reference proteome</keyword>
<dbReference type="Proteomes" id="UP000658793">
    <property type="component" value="Unassembled WGS sequence"/>
</dbReference>
<dbReference type="EMBL" id="BMGA01000001">
    <property type="protein sequence ID" value="GGA69886.1"/>
    <property type="molecule type" value="Genomic_DNA"/>
</dbReference>
<evidence type="ECO:0000256" key="4">
    <source>
        <dbReference type="PROSITE-ProRule" id="PRU01161"/>
    </source>
</evidence>
<evidence type="ECO:0000256" key="1">
    <source>
        <dbReference type="ARBA" id="ARBA00022801"/>
    </source>
</evidence>
<organism evidence="6 7">
    <name type="scientific">Flavobacterium palustre</name>
    <dbReference type="NCBI Taxonomy" id="1476463"/>
    <lineage>
        <taxon>Bacteria</taxon>
        <taxon>Pseudomonadati</taxon>
        <taxon>Bacteroidota</taxon>
        <taxon>Flavobacteriia</taxon>
        <taxon>Flavobacteriales</taxon>
        <taxon>Flavobacteriaceae</taxon>
        <taxon>Flavobacterium</taxon>
    </lineage>
</organism>
<evidence type="ECO:0000256" key="3">
    <source>
        <dbReference type="ARBA" id="ARBA00023098"/>
    </source>
</evidence>
<dbReference type="Gene3D" id="3.40.1090.10">
    <property type="entry name" value="Cytosolic phospholipase A2 catalytic domain"/>
    <property type="match status" value="2"/>
</dbReference>
<keyword evidence="3 4" id="KW-0443">Lipid metabolism</keyword>
<proteinExistence type="predicted"/>
<feature type="domain" description="PNPLA" evidence="5">
    <location>
        <begin position="39"/>
        <end position="229"/>
    </location>
</feature>